<feature type="transmembrane region" description="Helical" evidence="6">
    <location>
        <begin position="226"/>
        <end position="244"/>
    </location>
</feature>
<keyword evidence="3 6" id="KW-0812">Transmembrane</keyword>
<evidence type="ECO:0000256" key="6">
    <source>
        <dbReference type="SAM" id="Phobius"/>
    </source>
</evidence>
<keyword evidence="5 6" id="KW-0472">Membrane</keyword>
<evidence type="ECO:0000256" key="4">
    <source>
        <dbReference type="ARBA" id="ARBA00022989"/>
    </source>
</evidence>
<feature type="transmembrane region" description="Helical" evidence="6">
    <location>
        <begin position="175"/>
        <end position="198"/>
    </location>
</feature>
<accession>A0A5D8QF47</accession>
<evidence type="ECO:0000256" key="1">
    <source>
        <dbReference type="ARBA" id="ARBA00004651"/>
    </source>
</evidence>
<keyword evidence="2" id="KW-1003">Cell membrane</keyword>
<feature type="transmembrane region" description="Helical" evidence="6">
    <location>
        <begin position="407"/>
        <end position="428"/>
    </location>
</feature>
<dbReference type="Pfam" id="PF03553">
    <property type="entry name" value="Na_H_antiporter"/>
    <property type="match status" value="1"/>
</dbReference>
<evidence type="ECO:0000256" key="3">
    <source>
        <dbReference type="ARBA" id="ARBA00022692"/>
    </source>
</evidence>
<feature type="transmembrane region" description="Helical" evidence="6">
    <location>
        <begin position="55"/>
        <end position="73"/>
    </location>
</feature>
<evidence type="ECO:0000313" key="8">
    <source>
        <dbReference type="EMBL" id="TZE83121.1"/>
    </source>
</evidence>
<comment type="caution">
    <text evidence="8">The sequence shown here is derived from an EMBL/GenBank/DDBJ whole genome shotgun (WGS) entry which is preliminary data.</text>
</comment>
<keyword evidence="4 6" id="KW-1133">Transmembrane helix</keyword>
<gene>
    <name evidence="8" type="ORF">FWJ32_02020</name>
</gene>
<dbReference type="PANTHER" id="PTHR43478:SF1">
    <property type="entry name" value="NA+_H+ ANTIPORTER NHAC-LIKE C-TERMINAL DOMAIN-CONTAINING PROTEIN"/>
    <property type="match status" value="1"/>
</dbReference>
<keyword evidence="9" id="KW-1185">Reference proteome</keyword>
<evidence type="ECO:0000256" key="5">
    <source>
        <dbReference type="ARBA" id="ARBA00023136"/>
    </source>
</evidence>
<organism evidence="8 9">
    <name type="scientific">Calorimonas adulescens</name>
    <dbReference type="NCBI Taxonomy" id="2606906"/>
    <lineage>
        <taxon>Bacteria</taxon>
        <taxon>Bacillati</taxon>
        <taxon>Bacillota</taxon>
        <taxon>Clostridia</taxon>
        <taxon>Thermoanaerobacterales</taxon>
        <taxon>Thermoanaerobacteraceae</taxon>
        <taxon>Calorimonas</taxon>
    </lineage>
</organism>
<evidence type="ECO:0000259" key="7">
    <source>
        <dbReference type="Pfam" id="PF03553"/>
    </source>
</evidence>
<feature type="transmembrane region" description="Helical" evidence="6">
    <location>
        <begin position="369"/>
        <end position="387"/>
    </location>
</feature>
<reference evidence="8 9" key="1">
    <citation type="submission" date="2019-08" db="EMBL/GenBank/DDBJ databases">
        <title>Calorimonas adulescens gen. nov., sp. nov., an anaerobic thermophilic bacterium from Sakhalin hot spring.</title>
        <authorList>
            <person name="Khomyakova M.A."/>
            <person name="Merkel A.Y."/>
            <person name="Novikov A."/>
            <person name="Bonch-Osmolovskaya E.A."/>
            <person name="Slobodkin A.I."/>
        </authorList>
    </citation>
    <scope>NUCLEOTIDE SEQUENCE [LARGE SCALE GENOMIC DNA]</scope>
    <source>
        <strain evidence="8 9">A05MB</strain>
    </source>
</reference>
<name>A0A5D8QF47_9THEO</name>
<dbReference type="PANTHER" id="PTHR43478">
    <property type="entry name" value="NA+/H+ ANTIPORTER-RELATED"/>
    <property type="match status" value="1"/>
</dbReference>
<evidence type="ECO:0000313" key="9">
    <source>
        <dbReference type="Proteomes" id="UP000322976"/>
    </source>
</evidence>
<dbReference type="GO" id="GO:0005886">
    <property type="term" value="C:plasma membrane"/>
    <property type="evidence" value="ECO:0007669"/>
    <property type="project" value="UniProtKB-SubCell"/>
</dbReference>
<feature type="transmembrane region" description="Helical" evidence="6">
    <location>
        <begin position="33"/>
        <end position="50"/>
    </location>
</feature>
<dbReference type="Proteomes" id="UP000322976">
    <property type="component" value="Unassembled WGS sequence"/>
</dbReference>
<feature type="domain" description="Na+/H+ antiporter NhaC-like C-terminal" evidence="7">
    <location>
        <begin position="192"/>
        <end position="504"/>
    </location>
</feature>
<feature type="transmembrane region" description="Helical" evidence="6">
    <location>
        <begin position="516"/>
        <end position="535"/>
    </location>
</feature>
<dbReference type="RefSeq" id="WP_149544318.1">
    <property type="nucleotide sequence ID" value="NZ_VTPS01000002.1"/>
</dbReference>
<protein>
    <submittedName>
        <fullName evidence="8">Na+/H+ antiporter NhaC family protein</fullName>
    </submittedName>
</protein>
<proteinExistence type="predicted"/>
<comment type="subcellular location">
    <subcellularLocation>
        <location evidence="1">Cell membrane</location>
        <topology evidence="1">Multi-pass membrane protein</topology>
    </subcellularLocation>
</comment>
<dbReference type="AlphaFoldDB" id="A0A5D8QF47"/>
<feature type="transmembrane region" description="Helical" evidence="6">
    <location>
        <begin position="332"/>
        <end position="357"/>
    </location>
</feature>
<feature type="transmembrane region" description="Helical" evidence="6">
    <location>
        <begin position="93"/>
        <end position="112"/>
    </location>
</feature>
<dbReference type="EMBL" id="VTPS01000002">
    <property type="protein sequence ID" value="TZE83121.1"/>
    <property type="molecule type" value="Genomic_DNA"/>
</dbReference>
<dbReference type="InterPro" id="IPR018461">
    <property type="entry name" value="Na/H_Antiport_NhaC-like_C"/>
</dbReference>
<sequence>MEKKIFLLPTILIFVTVATPVFAQGEEAAEVNFGILSLLPPLLAIILAFITRQVIVSLFLGLFVGVTMLNGWNPFQGFLHSLDTYIIKAVADPWHAGILVFTLTIGGMVAIIEKMGGMKAVADALSKLAGNARGSQIVTELVGILVFFDDYANSLVVGPTMRPLNDKMRVSREKLAFLVDATAAPVSDVAFISTWIGYEVGLINDSFNSLGIKANAYLTFLSSIPYRFYGLFMLLFVFLVAYLMRDFGPMYRAEVRARTTGRVISENAKPMMNVEETGDFKVKPRIYNAVIPILTLVVVGFWGLWYSGGGAGLPLTAEGIREALGNADASIALLWAAVSATGIAIIMGLFQGIFTIGEAFDTFVEGAKSLLITAIILTLAWSLGAVTKDIKTADYLISALSGNLSPGLVPFLVFLISCLISFSTGTSWGTMAISMPLALPLAHGLGAPLLPTLGSVMAGAVFGDHCSPISDTTILSSMASACDHMDHVTTQMPYAVSVALISAVFGYIPVGLGLNVWIALLLGAVVTYLVVRFVGKSTNPEDLKLDIKE</sequence>
<feature type="transmembrane region" description="Helical" evidence="6">
    <location>
        <begin position="492"/>
        <end position="510"/>
    </location>
</feature>
<feature type="transmembrane region" description="Helical" evidence="6">
    <location>
        <begin position="286"/>
        <end position="305"/>
    </location>
</feature>
<evidence type="ECO:0000256" key="2">
    <source>
        <dbReference type="ARBA" id="ARBA00022475"/>
    </source>
</evidence>